<dbReference type="InterPro" id="IPR021816">
    <property type="entry name" value="DOCK_C/D_N"/>
</dbReference>
<dbReference type="Proteomes" id="UP000887581">
    <property type="component" value="Unplaced"/>
</dbReference>
<dbReference type="Pfam" id="PF14429">
    <property type="entry name" value="DOCK-C2"/>
    <property type="match status" value="1"/>
</dbReference>
<evidence type="ECO:0000256" key="4">
    <source>
        <dbReference type="SAM" id="MobiDB-lite"/>
    </source>
</evidence>
<dbReference type="PANTHER" id="PTHR23317:SF76">
    <property type="entry name" value="LD20667P"/>
    <property type="match status" value="1"/>
</dbReference>
<dbReference type="GO" id="GO:0005085">
    <property type="term" value="F:guanyl-nucleotide exchange factor activity"/>
    <property type="evidence" value="ECO:0007669"/>
    <property type="project" value="UniProtKB-KW"/>
</dbReference>
<evidence type="ECO:0000256" key="1">
    <source>
        <dbReference type="ARBA" id="ARBA00022553"/>
    </source>
</evidence>
<reference evidence="8" key="1">
    <citation type="submission" date="2022-11" db="UniProtKB">
        <authorList>
            <consortium name="WormBaseParasite"/>
        </authorList>
    </citation>
    <scope>IDENTIFICATION</scope>
</reference>
<feature type="domain" description="C2 DOCK-type" evidence="5">
    <location>
        <begin position="795"/>
        <end position="960"/>
    </location>
</feature>
<dbReference type="CDD" id="cd08696">
    <property type="entry name" value="C2_Dock-C"/>
    <property type="match status" value="1"/>
</dbReference>
<evidence type="ECO:0000259" key="5">
    <source>
        <dbReference type="PROSITE" id="PS51650"/>
    </source>
</evidence>
<feature type="region of interest" description="Disordered" evidence="4">
    <location>
        <begin position="1588"/>
        <end position="1642"/>
    </location>
</feature>
<evidence type="ECO:0000256" key="3">
    <source>
        <dbReference type="PROSITE-ProRule" id="PRU00983"/>
    </source>
</evidence>
<dbReference type="InterPro" id="IPR026791">
    <property type="entry name" value="DOCK"/>
</dbReference>
<dbReference type="InterPro" id="IPR016024">
    <property type="entry name" value="ARM-type_fold"/>
</dbReference>
<dbReference type="Pfam" id="PF20422">
    <property type="entry name" value="DHR-2_Lobe_B"/>
    <property type="match status" value="1"/>
</dbReference>
<protein>
    <submittedName>
        <fullName evidence="8">C2 DOCK-type domain-containing protein</fullName>
    </submittedName>
</protein>
<evidence type="ECO:0000256" key="2">
    <source>
        <dbReference type="ARBA" id="ARBA00022658"/>
    </source>
</evidence>
<dbReference type="PANTHER" id="PTHR23317">
    <property type="entry name" value="DEDICATOR OF CYTOKINESIS DOCK"/>
    <property type="match status" value="1"/>
</dbReference>
<dbReference type="FunFam" id="1.25.40.410:FF:000002">
    <property type="entry name" value="Dedicator of cytokinesis protein 7"/>
    <property type="match status" value="1"/>
</dbReference>
<dbReference type="InterPro" id="IPR027007">
    <property type="entry name" value="C2_DOCK-type_domain"/>
</dbReference>
<dbReference type="Gene3D" id="1.20.58.740">
    <property type="match status" value="1"/>
</dbReference>
<keyword evidence="1" id="KW-0597">Phosphoprotein</keyword>
<dbReference type="Gene3D" id="2.60.40.150">
    <property type="entry name" value="C2 domain"/>
    <property type="match status" value="1"/>
</dbReference>
<dbReference type="GO" id="GO:0007264">
    <property type="term" value="P:small GTPase-mediated signal transduction"/>
    <property type="evidence" value="ECO:0007669"/>
    <property type="project" value="InterPro"/>
</dbReference>
<dbReference type="InterPro" id="IPR043161">
    <property type="entry name" value="DOCK_C_lobe_A"/>
</dbReference>
<dbReference type="CDD" id="cd11695">
    <property type="entry name" value="DHR2_DOCK_C"/>
    <property type="match status" value="1"/>
</dbReference>
<dbReference type="InterPro" id="IPR046773">
    <property type="entry name" value="DOCKER_Lobe_C"/>
</dbReference>
<keyword evidence="7" id="KW-1185">Reference proteome</keyword>
<dbReference type="InterPro" id="IPR046769">
    <property type="entry name" value="DOCKER_Lobe_A"/>
</dbReference>
<comment type="similarity">
    <text evidence="3">Belongs to the DOCK family.</text>
</comment>
<dbReference type="InterPro" id="IPR037808">
    <property type="entry name" value="C2_Dock-C"/>
</dbReference>
<feature type="region of interest" description="Disordered" evidence="4">
    <location>
        <begin position="1327"/>
        <end position="1360"/>
    </location>
</feature>
<dbReference type="InterPro" id="IPR043162">
    <property type="entry name" value="DOCK_C_lobe_C"/>
</dbReference>
<dbReference type="PROSITE" id="PS51651">
    <property type="entry name" value="DOCKER"/>
    <property type="match status" value="1"/>
</dbReference>
<accession>A0A915Q1J4</accession>
<name>A0A915Q1J4_9BILA</name>
<dbReference type="InterPro" id="IPR027357">
    <property type="entry name" value="DOCKER_dom"/>
</dbReference>
<dbReference type="InterPro" id="IPR046770">
    <property type="entry name" value="DOCKER_Lobe_B"/>
</dbReference>
<feature type="compositionally biased region" description="Basic and acidic residues" evidence="4">
    <location>
        <begin position="1588"/>
        <end position="1626"/>
    </location>
</feature>
<dbReference type="Pfam" id="PF20421">
    <property type="entry name" value="DHR-2_Lobe_C"/>
    <property type="match status" value="1"/>
</dbReference>
<feature type="compositionally biased region" description="Low complexity" evidence="4">
    <location>
        <begin position="1327"/>
        <end position="1357"/>
    </location>
</feature>
<evidence type="ECO:0000259" key="6">
    <source>
        <dbReference type="PROSITE" id="PS51651"/>
    </source>
</evidence>
<sequence length="2347" mass="262853">MYHLCYRQAHNYKLFPFFFDYHCWVIFFTTPSRFKTSLYQRATHTNEFNFSISNTGKEDFELSTVVNAHHPNIIVIIGLNVITIITAITLPTSSVNFYGIPLNTTKFSISVQRETKQESFGYWGFLREETEASPYFSLISPPESAALHNRNLPPVSDNVAFQTNIALFIMSLLNTGGQRAFASKRNKMTAADVRRHIMTGSLLLHPQNVIQMDSVDGSPQTINLVEIVEPLDVEDILSQRKNSSAVHEHIASNGNLRRVAEFPVDDVEVRLVHRDQLTVESPIPSNLSSVDPLVKDIIQTYNDSFSLVQRKYLQYSSGEAYIRLLMERPILAQSTPKQIYEVDSDRPLGRSVSTAGEDQIAKRDSYGSHYSSDSMCTVGSSSGGTNRDDTLRAPHQLHSSASDPTVPGVVQRISNTQLDQINETRRRAHRQNALINLLPPQPETDVIERRSVAPFPTEHTGQKLFIKILQLQLEPSFEPIFGTVVLYDLKERRRISENFYFDLNDDSLLAMISQHVDCMDEASKCTQAIFSISQSLNDVFIVIKLEKVLQPCEVADACEPYLKEDKNKERLIQTAQQYCERLGAYRMPLGWFGIDLNQILNGPQQADKTDALMPMISSSITGLLFYMKLSSGTQDVVSASPAAFFDVESIISMDRISNSTSGTFRRVGSGTSSNAVFVGAQQSQKNRTPLQKRKLFGGPNSTTSQIDGPSTGFSIETESLLKDGGSPLTSLSNLQPLLMNINSFFRQESERLTDEDLCKMLTDCRKGGSKLARLKTFPVAFKMELSGACGESLMRNLLYVYPRSVNLSSRSGPSRNIAVHVELMNAQEKPVYAVFGKSSGPNISFSAHTAVSYHNKTPSFYDEIKINLPVDLNDGHHLLFTFFHITCKPNKAGEEIKMPIGYSWIPLLKSGRLQTGEYTLPIALEKLPQSYGYLSPDVNLPNIKWLEGHKPLFDVKLVAVTTVHTQDSHLDKFLVAYQSLGANDKKNPPVSETDLKDAIRSVIKARPEPMVAFLYIILDKLLALIANPPYTVSVSGVCFEVLGQLVKICTVLLNGFRDAHGRSSLLTTYIHYYKISLKESFLMKSSTITVPPKSEGTARIPTSPESKHLLDIIREFERTNYMKASIESDCELKGSKKVMHEELALQWVISGGAAREMAFLNSWFFLELMVKSMAEHLSVSNRLYLPRKLRFSEAFIQDLNALSQAIVSEVIQRASKDPRQSQLISISWAYFLRDCFSLMDRTFVMALVRQFNREIAVKIGSSAESCIVPTLMLIKLDFLRIIASHEHFVVLNLPFSSGTVQGMSASHSGGSFHSAASGFSSSSDGSTSLSLSLHHSSSQPQPSSPGNSSVSSRSSSQANESHGSIGLAELTVEFRSRHFLIGLVLADLASVLDTSNTLLHSRAISLIRSLLSSHELDARLMDNAVKARVASLYLPMIGIVLDASTQLYDPYSKASNVNCGISTSISNGYSMEMENGPFISDKVMLAIGGMNFSPPCSPRTEPKHIGLARPSLSLENTRQLLACFCWTLKNMERSSLRQWIRDLSSNRISQFLNVLQLAVSCFEFKLSLFCSHQDTTVVAEVKNEGSHIERSPSRELSRKKLRTASDSENGVRWRKENKDSQGKDSWKSCTTSSDGHSSDEPIASDDDIALEATLCTEVPLIVLDTLELIIRVISVLGSDYLFYVLPSVLKVLMHILACNQSVQTLESVFASQRAIVTKYPDLLFEQETEQCGELCLHLLRHCASRLPAIRSQAAASLYLLMRQSFESGASFSKVKMQITMSLSTLVSTGTKHGDWINEDCLRHSLKTVLTYSETDASVDSQLRGTTFSEQVKDLVFNLHMILSDTVKMKEYTNDFEMLIDLMYRVAKGYQNNPDLRLTWLINMANKHSARDNAAEAAQCMLHAAALAAEYISMREYNVYISKGAAAFEAISDNILEESAVSDDVISPDEEGICESRHFTQNGLVHLVEKTAQFMEKAQMYESMVQLYKIITPILEENRDYRHLAQVHSCLSQALSRIEPTVPLIEDIADAWYSPLPSADKRCFGTYFRVGFYGNGFGDLDGVEFIYKEPAITKLSEISHRLDTFYTDRLGKGVVEVIKDSNTVDRNRLDSTKVYLQITYVEPYLENWERRRRPTHFERNHKLYRFVYATPFTKDGRAHGDLKDQYKRRTVLTTQYCFPYVKTRLRVVSREQIILTPIEVAIEDVQKRTRELAAATAQDPPDAKMLQMVLQGCIGTTVNQGPIEVANVFLTNMILDEHGKPMDKFQNKLRLCFKDFSKKCADALQKNKKLIQADQQAYQSELQKNYIEFTKRMAPIVGIRKSKCTEAHTLKAVHAAAVAAELGPVTAV</sequence>
<dbReference type="Gene3D" id="1.25.40.410">
    <property type="match status" value="1"/>
</dbReference>
<keyword evidence="2" id="KW-0344">Guanine-nucleotide releasing factor</keyword>
<dbReference type="PROSITE" id="PS51650">
    <property type="entry name" value="C2_DOCK"/>
    <property type="match status" value="1"/>
</dbReference>
<organism evidence="7 8">
    <name type="scientific">Setaria digitata</name>
    <dbReference type="NCBI Taxonomy" id="48799"/>
    <lineage>
        <taxon>Eukaryota</taxon>
        <taxon>Metazoa</taxon>
        <taxon>Ecdysozoa</taxon>
        <taxon>Nematoda</taxon>
        <taxon>Chromadorea</taxon>
        <taxon>Rhabditida</taxon>
        <taxon>Spirurina</taxon>
        <taxon>Spiruromorpha</taxon>
        <taxon>Filarioidea</taxon>
        <taxon>Setariidae</taxon>
        <taxon>Setaria</taxon>
    </lineage>
</organism>
<dbReference type="Pfam" id="PF06920">
    <property type="entry name" value="DHR-2_Lobe_A"/>
    <property type="match status" value="1"/>
</dbReference>
<feature type="domain" description="DOCKER" evidence="6">
    <location>
        <begin position="1867"/>
        <end position="2321"/>
    </location>
</feature>
<evidence type="ECO:0000313" key="8">
    <source>
        <dbReference type="WBParaSite" id="sdigi.contig744.g9657.t1"/>
    </source>
</evidence>
<dbReference type="Pfam" id="PF11878">
    <property type="entry name" value="DOCK_C-D_N"/>
    <property type="match status" value="1"/>
</dbReference>
<feature type="compositionally biased region" description="Polar residues" evidence="4">
    <location>
        <begin position="368"/>
        <end position="385"/>
    </location>
</feature>
<dbReference type="InterPro" id="IPR035892">
    <property type="entry name" value="C2_domain_sf"/>
</dbReference>
<evidence type="ECO:0000313" key="7">
    <source>
        <dbReference type="Proteomes" id="UP000887581"/>
    </source>
</evidence>
<proteinExistence type="inferred from homology"/>
<feature type="region of interest" description="Disordered" evidence="4">
    <location>
        <begin position="344"/>
        <end position="409"/>
    </location>
</feature>
<dbReference type="SUPFAM" id="SSF48371">
    <property type="entry name" value="ARM repeat"/>
    <property type="match status" value="1"/>
</dbReference>
<dbReference type="FunFam" id="1.20.58.740:FF:000002">
    <property type="entry name" value="Dedicator of cytokinesis protein 7"/>
    <property type="match status" value="1"/>
</dbReference>
<dbReference type="WBParaSite" id="sdigi.contig744.g9657.t1">
    <property type="protein sequence ID" value="sdigi.contig744.g9657.t1"/>
    <property type="gene ID" value="sdigi.contig744.g9657"/>
</dbReference>